<dbReference type="EMBL" id="LGAP01000027">
    <property type="protein sequence ID" value="KOF14347.1"/>
    <property type="molecule type" value="Genomic_DNA"/>
</dbReference>
<dbReference type="InterPro" id="IPR029058">
    <property type="entry name" value="AB_hydrolase_fold"/>
</dbReference>
<dbReference type="PATRIC" id="fig|106592.7.peg.4245"/>
<name>A0A0L8BI52_ENSAD</name>
<feature type="domain" description="Dienelactone hydrolase" evidence="1">
    <location>
        <begin position="2"/>
        <end position="89"/>
    </location>
</feature>
<dbReference type="Proteomes" id="UP000037425">
    <property type="component" value="Unassembled WGS sequence"/>
</dbReference>
<dbReference type="OrthoDB" id="9771666at2"/>
<organism evidence="2 3">
    <name type="scientific">Ensifer adhaerens</name>
    <name type="common">Sinorhizobium morelense</name>
    <dbReference type="NCBI Taxonomy" id="106592"/>
    <lineage>
        <taxon>Bacteria</taxon>
        <taxon>Pseudomonadati</taxon>
        <taxon>Pseudomonadota</taxon>
        <taxon>Alphaproteobacteria</taxon>
        <taxon>Hyphomicrobiales</taxon>
        <taxon>Rhizobiaceae</taxon>
        <taxon>Sinorhizobium/Ensifer group</taxon>
        <taxon>Ensifer</taxon>
    </lineage>
</organism>
<comment type="caution">
    <text evidence="2">The sequence shown here is derived from an EMBL/GenBank/DDBJ whole genome shotgun (WGS) entry which is preliminary data.</text>
</comment>
<reference evidence="3" key="1">
    <citation type="submission" date="2015-07" db="EMBL/GenBank/DDBJ databases">
        <title>Whole genome sequence of an Ensifer adhaerens strain isolated from a cave pool in the Wind Cave National Park.</title>
        <authorList>
            <person name="Eng W.W.H."/>
            <person name="Gan H.M."/>
            <person name="Barton H.A."/>
            <person name="Savka M.A."/>
        </authorList>
    </citation>
    <scope>NUCLEOTIDE SEQUENCE [LARGE SCALE GENOMIC DNA]</scope>
    <source>
        <strain evidence="3">SD006</strain>
    </source>
</reference>
<accession>A0A0L8BI52</accession>
<dbReference type="SUPFAM" id="SSF53474">
    <property type="entry name" value="alpha/beta-Hydrolases"/>
    <property type="match status" value="1"/>
</dbReference>
<dbReference type="RefSeq" id="WP_053251945.1">
    <property type="nucleotide sequence ID" value="NZ_LGAP01000027.1"/>
</dbReference>
<gene>
    <name evidence="2" type="ORF">AC244_27275</name>
</gene>
<proteinExistence type="predicted"/>
<dbReference type="Gene3D" id="3.40.50.1820">
    <property type="entry name" value="alpha/beta hydrolase"/>
    <property type="match status" value="1"/>
</dbReference>
<dbReference type="Pfam" id="PF01738">
    <property type="entry name" value="DLH"/>
    <property type="match status" value="1"/>
</dbReference>
<dbReference type="InterPro" id="IPR002925">
    <property type="entry name" value="Dienelactn_hydro"/>
</dbReference>
<protein>
    <recommendedName>
        <fullName evidence="1">Dienelactone hydrolase domain-containing protein</fullName>
    </recommendedName>
</protein>
<sequence>MYGVKVEKLKNEIEKITCPAQLHYGDNDNHDPIDAIGAVRGWLVGRARHGDEFYTYPEAEHAFYNRFRTDRFNEPAHQLAGAGVLRFLDANLASTPA</sequence>
<evidence type="ECO:0000313" key="3">
    <source>
        <dbReference type="Proteomes" id="UP000037425"/>
    </source>
</evidence>
<dbReference type="AlphaFoldDB" id="A0A0L8BI52"/>
<evidence type="ECO:0000313" key="2">
    <source>
        <dbReference type="EMBL" id="KOF14347.1"/>
    </source>
</evidence>
<evidence type="ECO:0000259" key="1">
    <source>
        <dbReference type="Pfam" id="PF01738"/>
    </source>
</evidence>
<dbReference type="GO" id="GO:0016787">
    <property type="term" value="F:hydrolase activity"/>
    <property type="evidence" value="ECO:0007669"/>
    <property type="project" value="InterPro"/>
</dbReference>